<gene>
    <name evidence="1" type="ORF">ACFSR1_10790</name>
</gene>
<dbReference type="EMBL" id="JBHULE010000019">
    <property type="protein sequence ID" value="MFD2563152.1"/>
    <property type="molecule type" value="Genomic_DNA"/>
</dbReference>
<keyword evidence="2" id="KW-1185">Reference proteome</keyword>
<reference evidence="2" key="1">
    <citation type="journal article" date="2019" name="Int. J. Syst. Evol. Microbiol.">
        <title>The Global Catalogue of Microorganisms (GCM) 10K type strain sequencing project: providing services to taxonomists for standard genome sequencing and annotation.</title>
        <authorList>
            <consortium name="The Broad Institute Genomics Platform"/>
            <consortium name="The Broad Institute Genome Sequencing Center for Infectious Disease"/>
            <person name="Wu L."/>
            <person name="Ma J."/>
        </authorList>
    </citation>
    <scope>NUCLEOTIDE SEQUENCE [LARGE SCALE GENOMIC DNA]</scope>
    <source>
        <strain evidence="2">KCTC 52274</strain>
    </source>
</reference>
<evidence type="ECO:0000313" key="1">
    <source>
        <dbReference type="EMBL" id="MFD2563152.1"/>
    </source>
</evidence>
<name>A0ABW5LI19_9FLAO</name>
<dbReference type="PROSITE" id="PS51257">
    <property type="entry name" value="PROKAR_LIPOPROTEIN"/>
    <property type="match status" value="1"/>
</dbReference>
<proteinExistence type="predicted"/>
<evidence type="ECO:0008006" key="3">
    <source>
        <dbReference type="Google" id="ProtNLM"/>
    </source>
</evidence>
<dbReference type="Proteomes" id="UP001597319">
    <property type="component" value="Unassembled WGS sequence"/>
</dbReference>
<comment type="caution">
    <text evidence="1">The sequence shown here is derived from an EMBL/GenBank/DDBJ whole genome shotgun (WGS) entry which is preliminary data.</text>
</comment>
<organism evidence="1 2">
    <name type="scientific">Aquimarina rubra</name>
    <dbReference type="NCBI Taxonomy" id="1920033"/>
    <lineage>
        <taxon>Bacteria</taxon>
        <taxon>Pseudomonadati</taxon>
        <taxon>Bacteroidota</taxon>
        <taxon>Flavobacteriia</taxon>
        <taxon>Flavobacteriales</taxon>
        <taxon>Flavobacteriaceae</taxon>
        <taxon>Aquimarina</taxon>
    </lineage>
</organism>
<accession>A0ABW5LI19</accession>
<sequence>MKQIKIILSLITVLFYSCASYGPKNKDLSLVLANTQISLINLQEKINTSKEPKLKEAYDQLALISKELFPVLEKCNDKYALSPEYVATLRETERTLRYLVKEYETISDKEYIINAMYQDYDAKLQTIKNTAKNDATTKIKVIVNSNEEEGFFVFGKLSYEQGQDIKRFRFNQPTQNAVQDFVPGYYLFWLEKDGRIGAPELHLILSSSGEEEKTLVLQTPK</sequence>
<evidence type="ECO:0000313" key="2">
    <source>
        <dbReference type="Proteomes" id="UP001597319"/>
    </source>
</evidence>
<protein>
    <recommendedName>
        <fullName evidence="3">Gliding motility-associated protein GldM N-terminal domain-containing protein</fullName>
    </recommendedName>
</protein>
<dbReference type="RefSeq" id="WP_378292343.1">
    <property type="nucleotide sequence ID" value="NZ_JBHULE010000019.1"/>
</dbReference>